<evidence type="ECO:0000313" key="3">
    <source>
        <dbReference type="Proteomes" id="UP000199207"/>
    </source>
</evidence>
<dbReference type="STRING" id="910347.SAMN05421773_104319"/>
<organism evidence="2 3">
    <name type="scientific">Streptomyces aidingensis</name>
    <dbReference type="NCBI Taxonomy" id="910347"/>
    <lineage>
        <taxon>Bacteria</taxon>
        <taxon>Bacillati</taxon>
        <taxon>Actinomycetota</taxon>
        <taxon>Actinomycetes</taxon>
        <taxon>Kitasatosporales</taxon>
        <taxon>Streptomycetaceae</taxon>
        <taxon>Streptomyces</taxon>
    </lineage>
</organism>
<dbReference type="Pfam" id="PF07592">
    <property type="entry name" value="DDE_Tnp_ISAZ013"/>
    <property type="match status" value="1"/>
</dbReference>
<keyword evidence="3" id="KW-1185">Reference proteome</keyword>
<gene>
    <name evidence="2" type="ORF">SAMN05421773_104319</name>
</gene>
<dbReference type="InterPro" id="IPR011518">
    <property type="entry name" value="Transposase_36"/>
</dbReference>
<evidence type="ECO:0000313" key="2">
    <source>
        <dbReference type="EMBL" id="SFC62833.1"/>
    </source>
</evidence>
<dbReference type="EMBL" id="FOLM01000004">
    <property type="protein sequence ID" value="SFC62833.1"/>
    <property type="molecule type" value="Genomic_DNA"/>
</dbReference>
<dbReference type="NCBIfam" id="NF033519">
    <property type="entry name" value="transpos_ISAzo13"/>
    <property type="match status" value="1"/>
</dbReference>
<evidence type="ECO:0000256" key="1">
    <source>
        <dbReference type="SAM" id="MobiDB-lite"/>
    </source>
</evidence>
<sequence length="481" mass="53817">MARAVGVSETTIRKGIAELDMEPLPDGRVRRPGGGRKAAADKNPDLLPALMALVEPDERGDPMSPLRWTTKSLRNLAGELTRQGHEVSATTVGKLLRKSGFSLQSNVKTLEGKQHPDRDAQFQYINSQVKKYQAVGEPVISVDTKKKELVGQFHQAGREWRPQGDPIDVEDHSLFARPGREQVIPYGIYDIAANTGWLNVGVDHDTSAFAVASVRRWWENRGRIDYPSATRLLITADSGGSNSPRYRLWKSELSALAEETGLAITVCHFPPGTSKWNKVEHRLFSHITMNWRGRPLTSHEVVIKTIRSTRTRGGLRVEAELDTREYPTGISISKEYADSLPIEPHETRGAWNYTVLPHKSDHASAPRVNRPQGLNLEAVEMLSDPRLTGMNPEDLTDLIACLAPLQEARDEQRRYERRGGKRRRTRGAGAISVITPAVRVLATVLYLREVIPMQLLGELLAVEIQPLRRAINETHRILTDH</sequence>
<dbReference type="Proteomes" id="UP000199207">
    <property type="component" value="Unassembled WGS sequence"/>
</dbReference>
<name>A0A1I1KXF9_9ACTN</name>
<feature type="region of interest" description="Disordered" evidence="1">
    <location>
        <begin position="23"/>
        <end position="42"/>
    </location>
</feature>
<feature type="non-terminal residue" evidence="2">
    <location>
        <position position="481"/>
    </location>
</feature>
<proteinExistence type="predicted"/>
<reference evidence="2 3" key="1">
    <citation type="submission" date="2016-10" db="EMBL/GenBank/DDBJ databases">
        <authorList>
            <person name="de Groot N.N."/>
        </authorList>
    </citation>
    <scope>NUCLEOTIDE SEQUENCE [LARGE SCALE GENOMIC DNA]</scope>
    <source>
        <strain evidence="2 3">CGMCC 4.5739</strain>
    </source>
</reference>
<accession>A0A1I1KXF9</accession>
<dbReference type="AlphaFoldDB" id="A0A1I1KXF9"/>
<protein>
    <submittedName>
        <fullName evidence="2">Rhodopirellula transposase DDE domain-containing protein</fullName>
    </submittedName>
</protein>